<proteinExistence type="predicted"/>
<dbReference type="Proteomes" id="UP000382577">
    <property type="component" value="Unassembled WGS sequence"/>
</dbReference>
<gene>
    <name evidence="2" type="ORF">PFI31113_03013</name>
</gene>
<dbReference type="RefSeq" id="WP_150600048.1">
    <property type="nucleotide sequence ID" value="NZ_CABPRW010000006.1"/>
</dbReference>
<sequence length="459" mass="49784">MPIENRISQQSPYTISPEIAAGSPDPASAATGTLRRRGNSHALKKATASARFLDFNSQHAAGPDMNVLRAKLGNAEVVSALKACSFAGASSYFLSNEQVRAIPRPEIPLPAQKLYVGYNRVSQQLSHIATSLYHVMTNKAFAAKWDESERGAINPIEIQLAVIGDRLHVSSNFHSDKLAKALHIALGAEAPDHAKELERTSTVDKHAVRAATCLRHFRKFHDLASAKPIQLKNAQMRLAKEINHGMGVPSGTEDVSRDVIVKQGTQALETISRVLTQEAGKGFPSLVVHAPPKFERGADNALPPNVTETRHAEQNIEDDLAMNAEAHFAQAIAELGLSKSEPVIVPMAGKFVACAVCSEVELAMQMDGEGGVFARDNDAYRFTLHRSSNRVGHAYAGEVQHLATRGLHSSPERGTERARTIRDNFVSAPNKTMAWNAPVATAMIPNRTDSESEVLTDHQ</sequence>
<feature type="region of interest" description="Disordered" evidence="1">
    <location>
        <begin position="1"/>
        <end position="37"/>
    </location>
</feature>
<evidence type="ECO:0000313" key="2">
    <source>
        <dbReference type="EMBL" id="VVE19084.1"/>
    </source>
</evidence>
<reference evidence="2 3" key="1">
    <citation type="submission" date="2019-08" db="EMBL/GenBank/DDBJ databases">
        <authorList>
            <person name="Peeters C."/>
        </authorList>
    </citation>
    <scope>NUCLEOTIDE SEQUENCE [LARGE SCALE GENOMIC DNA]</scope>
    <source>
        <strain evidence="2 3">LMG 31113</strain>
    </source>
</reference>
<organism evidence="2 3">
    <name type="scientific">Pandoraea fibrosis</name>
    <dbReference type="NCBI Taxonomy" id="1891094"/>
    <lineage>
        <taxon>Bacteria</taxon>
        <taxon>Pseudomonadati</taxon>
        <taxon>Pseudomonadota</taxon>
        <taxon>Betaproteobacteria</taxon>
        <taxon>Burkholderiales</taxon>
        <taxon>Burkholderiaceae</taxon>
        <taxon>Pandoraea</taxon>
    </lineage>
</organism>
<evidence type="ECO:0000256" key="1">
    <source>
        <dbReference type="SAM" id="MobiDB-lite"/>
    </source>
</evidence>
<dbReference type="OrthoDB" id="6520571at2"/>
<accession>A0A5E4W654</accession>
<name>A0A5E4W654_9BURK</name>
<protein>
    <submittedName>
        <fullName evidence="2">Uncharacterized protein</fullName>
    </submittedName>
</protein>
<dbReference type="EMBL" id="CABPRW010000006">
    <property type="protein sequence ID" value="VVE19084.1"/>
    <property type="molecule type" value="Genomic_DNA"/>
</dbReference>
<feature type="compositionally biased region" description="Polar residues" evidence="1">
    <location>
        <begin position="1"/>
        <end position="14"/>
    </location>
</feature>
<evidence type="ECO:0000313" key="3">
    <source>
        <dbReference type="Proteomes" id="UP000382577"/>
    </source>
</evidence>
<dbReference type="AlphaFoldDB" id="A0A5E4W654"/>